<evidence type="ECO:0000313" key="3">
    <source>
        <dbReference type="Proteomes" id="UP001050691"/>
    </source>
</evidence>
<gene>
    <name evidence="2" type="ORF">Clacol_009448</name>
</gene>
<dbReference type="AlphaFoldDB" id="A0AAV5AQ54"/>
<comment type="caution">
    <text evidence="2">The sequence shown here is derived from an EMBL/GenBank/DDBJ whole genome shotgun (WGS) entry which is preliminary data.</text>
</comment>
<protein>
    <submittedName>
        <fullName evidence="2">Uncharacterized protein</fullName>
    </submittedName>
</protein>
<proteinExistence type="predicted"/>
<reference evidence="2" key="1">
    <citation type="submission" date="2021-10" db="EMBL/GenBank/DDBJ databases">
        <title>De novo Genome Assembly of Clathrus columnatus (Basidiomycota, Fungi) Using Illumina and Nanopore Sequence Data.</title>
        <authorList>
            <person name="Ogiso-Tanaka E."/>
            <person name="Itagaki H."/>
            <person name="Hosoya T."/>
            <person name="Hosaka K."/>
        </authorList>
    </citation>
    <scope>NUCLEOTIDE SEQUENCE</scope>
    <source>
        <strain evidence="2">MO-923</strain>
    </source>
</reference>
<sequence>MSQKQKTTTNKAAPSSSPFPVTSMRPPPTPRLSCIALPDVGMSINQPFTPSFKGNLPTPPSSPRLSNSSHLSSKRPHW</sequence>
<feature type="region of interest" description="Disordered" evidence="1">
    <location>
        <begin position="1"/>
        <end position="78"/>
    </location>
</feature>
<feature type="compositionally biased region" description="Polar residues" evidence="1">
    <location>
        <begin position="1"/>
        <end position="20"/>
    </location>
</feature>
<dbReference type="EMBL" id="BPWL01000010">
    <property type="protein sequence ID" value="GJJ15173.1"/>
    <property type="molecule type" value="Genomic_DNA"/>
</dbReference>
<evidence type="ECO:0000256" key="1">
    <source>
        <dbReference type="SAM" id="MobiDB-lite"/>
    </source>
</evidence>
<dbReference type="Proteomes" id="UP001050691">
    <property type="component" value="Unassembled WGS sequence"/>
</dbReference>
<evidence type="ECO:0000313" key="2">
    <source>
        <dbReference type="EMBL" id="GJJ15173.1"/>
    </source>
</evidence>
<organism evidence="2 3">
    <name type="scientific">Clathrus columnatus</name>
    <dbReference type="NCBI Taxonomy" id="1419009"/>
    <lineage>
        <taxon>Eukaryota</taxon>
        <taxon>Fungi</taxon>
        <taxon>Dikarya</taxon>
        <taxon>Basidiomycota</taxon>
        <taxon>Agaricomycotina</taxon>
        <taxon>Agaricomycetes</taxon>
        <taxon>Phallomycetidae</taxon>
        <taxon>Phallales</taxon>
        <taxon>Clathraceae</taxon>
        <taxon>Clathrus</taxon>
    </lineage>
</organism>
<name>A0AAV5AQ54_9AGAM</name>
<keyword evidence="3" id="KW-1185">Reference proteome</keyword>
<accession>A0AAV5AQ54</accession>